<accession>A0A0F8YEM1</accession>
<dbReference type="EMBL" id="LAZR01053842">
    <property type="protein sequence ID" value="KKK79852.1"/>
    <property type="molecule type" value="Genomic_DNA"/>
</dbReference>
<feature type="domain" description="Alpha-amylase/4-alpha-glucanotransferase C-terminal" evidence="1">
    <location>
        <begin position="9"/>
        <end position="101"/>
    </location>
</feature>
<organism evidence="2">
    <name type="scientific">marine sediment metagenome</name>
    <dbReference type="NCBI Taxonomy" id="412755"/>
    <lineage>
        <taxon>unclassified sequences</taxon>
        <taxon>metagenomes</taxon>
        <taxon>ecological metagenomes</taxon>
    </lineage>
</organism>
<evidence type="ECO:0000259" key="1">
    <source>
        <dbReference type="Pfam" id="PF09095"/>
    </source>
</evidence>
<comment type="caution">
    <text evidence="2">The sequence shown here is derived from an EMBL/GenBank/DDBJ whole genome shotgun (WGS) entry which is preliminary data.</text>
</comment>
<sequence length="112" mass="13066">YHENREQGCDWYPRRSFLDHFFTQDTTIASFDTMDYQEAGDFLCSSYELVENRKEPPGITLRFEGSVKQGRSRYALALEKRFVFSETGVEVYIKLINISPEDSHTPKFLAPV</sequence>
<dbReference type="AlphaFoldDB" id="A0A0F8YEM1"/>
<dbReference type="InterPro" id="IPR014718">
    <property type="entry name" value="GH-type_carb-bd"/>
</dbReference>
<gene>
    <name evidence="2" type="ORF">LCGC14_2829330</name>
</gene>
<dbReference type="InterPro" id="IPR011013">
    <property type="entry name" value="Gal_mutarotase_sf_dom"/>
</dbReference>
<proteinExistence type="predicted"/>
<dbReference type="GO" id="GO:0005975">
    <property type="term" value="P:carbohydrate metabolic process"/>
    <property type="evidence" value="ECO:0007669"/>
    <property type="project" value="InterPro"/>
</dbReference>
<dbReference type="GO" id="GO:0003824">
    <property type="term" value="F:catalytic activity"/>
    <property type="evidence" value="ECO:0007669"/>
    <property type="project" value="InterPro"/>
</dbReference>
<dbReference type="Gene3D" id="2.70.98.10">
    <property type="match status" value="1"/>
</dbReference>
<dbReference type="SUPFAM" id="SSF74650">
    <property type="entry name" value="Galactose mutarotase-like"/>
    <property type="match status" value="1"/>
</dbReference>
<feature type="non-terminal residue" evidence="2">
    <location>
        <position position="1"/>
    </location>
</feature>
<dbReference type="Pfam" id="PF09095">
    <property type="entry name" value="AmyA-gluTrfs_C"/>
    <property type="match status" value="1"/>
</dbReference>
<dbReference type="GO" id="GO:0030246">
    <property type="term" value="F:carbohydrate binding"/>
    <property type="evidence" value="ECO:0007669"/>
    <property type="project" value="InterPro"/>
</dbReference>
<dbReference type="InterPro" id="IPR015179">
    <property type="entry name" value="A-amylase/a-glucTrfase_C"/>
</dbReference>
<evidence type="ECO:0000313" key="2">
    <source>
        <dbReference type="EMBL" id="KKK79852.1"/>
    </source>
</evidence>
<protein>
    <recommendedName>
        <fullName evidence="1">Alpha-amylase/4-alpha-glucanotransferase C-terminal domain-containing protein</fullName>
    </recommendedName>
</protein>
<reference evidence="2" key="1">
    <citation type="journal article" date="2015" name="Nature">
        <title>Complex archaea that bridge the gap between prokaryotes and eukaryotes.</title>
        <authorList>
            <person name="Spang A."/>
            <person name="Saw J.H."/>
            <person name="Jorgensen S.L."/>
            <person name="Zaremba-Niedzwiedzka K."/>
            <person name="Martijn J."/>
            <person name="Lind A.E."/>
            <person name="van Eijk R."/>
            <person name="Schleper C."/>
            <person name="Guy L."/>
            <person name="Ettema T.J."/>
        </authorList>
    </citation>
    <scope>NUCLEOTIDE SEQUENCE</scope>
</reference>
<name>A0A0F8YEM1_9ZZZZ</name>